<organism evidence="2 3">
    <name type="scientific">Petrotoga miotherma DSM 10691</name>
    <dbReference type="NCBI Taxonomy" id="1434326"/>
    <lineage>
        <taxon>Bacteria</taxon>
        <taxon>Thermotogati</taxon>
        <taxon>Thermotogota</taxon>
        <taxon>Thermotogae</taxon>
        <taxon>Petrotogales</taxon>
        <taxon>Petrotogaceae</taxon>
        <taxon>Petrotoga</taxon>
    </lineage>
</organism>
<evidence type="ECO:0000256" key="1">
    <source>
        <dbReference type="SAM" id="MobiDB-lite"/>
    </source>
</evidence>
<dbReference type="Proteomes" id="UP000236199">
    <property type="component" value="Unassembled WGS sequence"/>
</dbReference>
<comment type="caution">
    <text evidence="2">The sequence shown here is derived from an EMBL/GenBank/DDBJ whole genome shotgun (WGS) entry which is preliminary data.</text>
</comment>
<proteinExistence type="predicted"/>
<keyword evidence="3" id="KW-1185">Reference proteome</keyword>
<evidence type="ECO:0000313" key="3">
    <source>
        <dbReference type="Proteomes" id="UP000236199"/>
    </source>
</evidence>
<evidence type="ECO:0000313" key="2">
    <source>
        <dbReference type="EMBL" id="PNR97493.1"/>
    </source>
</evidence>
<dbReference type="EMBL" id="AZRM01000063">
    <property type="protein sequence ID" value="PNR97493.1"/>
    <property type="molecule type" value="Genomic_DNA"/>
</dbReference>
<gene>
    <name evidence="2" type="ORF">X928_09595</name>
</gene>
<accession>A0A2K1P3Y0</accession>
<feature type="region of interest" description="Disordered" evidence="1">
    <location>
        <begin position="149"/>
        <end position="168"/>
    </location>
</feature>
<sequence length="168" mass="19305">MTSINNNNNNLEAIKKVLKEENISLIELKKSFYNLRESLVKKATVEEINSTLLTIEKITSNFKKLEGSRSRLISTLCLEKNIENKLESIINYFSKNDYEIALLFSELVKNLKELVGEIDLLSNIISFQSNLNNFIYQILNPESITNSKTYSQKGSSMKKDLTSRSWRG</sequence>
<dbReference type="OrthoDB" id="47421at2"/>
<name>A0A2K1P3Y0_9BACT</name>
<evidence type="ECO:0008006" key="4">
    <source>
        <dbReference type="Google" id="ProtNLM"/>
    </source>
</evidence>
<protein>
    <recommendedName>
        <fullName evidence="4">FlgN family protein</fullName>
    </recommendedName>
</protein>
<reference evidence="2 3" key="1">
    <citation type="submission" date="2013-12" db="EMBL/GenBank/DDBJ databases">
        <title>Comparative genomics of Petrotoga isolates.</title>
        <authorList>
            <person name="Nesbo C.L."/>
            <person name="Charchuk R."/>
            <person name="Chow K."/>
        </authorList>
    </citation>
    <scope>NUCLEOTIDE SEQUENCE [LARGE SCALE GENOMIC DNA]</scope>
    <source>
        <strain evidence="2 3">DSM 10691</strain>
    </source>
</reference>
<dbReference type="AlphaFoldDB" id="A0A2K1P3Y0"/>
<dbReference type="RefSeq" id="WP_103079475.1">
    <property type="nucleotide sequence ID" value="NZ_AZRM01000063.1"/>
</dbReference>